<sequence length="74" mass="8289">MYCDAHDSESEDDRSLARFRDVLQDPLVGNVGISDQVVNVLPQNDYEMSENDAPEYDSDADPSFGTCEVKLCKE</sequence>
<protein>
    <submittedName>
        <fullName evidence="1">Uncharacterized protein</fullName>
    </submittedName>
</protein>
<evidence type="ECO:0000313" key="1">
    <source>
        <dbReference type="EMBL" id="CAH1988702.1"/>
    </source>
</evidence>
<dbReference type="AlphaFoldDB" id="A0A9P0L3H7"/>
<accession>A0A9P0L3H7</accession>
<comment type="caution">
    <text evidence="1">The sequence shown here is derived from an EMBL/GenBank/DDBJ whole genome shotgun (WGS) entry which is preliminary data.</text>
</comment>
<reference evidence="1" key="1">
    <citation type="submission" date="2022-03" db="EMBL/GenBank/DDBJ databases">
        <authorList>
            <person name="Sayadi A."/>
        </authorList>
    </citation>
    <scope>NUCLEOTIDE SEQUENCE</scope>
</reference>
<dbReference type="EMBL" id="CAKOFQ010007049">
    <property type="protein sequence ID" value="CAH1988702.1"/>
    <property type="molecule type" value="Genomic_DNA"/>
</dbReference>
<organism evidence="1 2">
    <name type="scientific">Acanthoscelides obtectus</name>
    <name type="common">Bean weevil</name>
    <name type="synonym">Bruchus obtectus</name>
    <dbReference type="NCBI Taxonomy" id="200917"/>
    <lineage>
        <taxon>Eukaryota</taxon>
        <taxon>Metazoa</taxon>
        <taxon>Ecdysozoa</taxon>
        <taxon>Arthropoda</taxon>
        <taxon>Hexapoda</taxon>
        <taxon>Insecta</taxon>
        <taxon>Pterygota</taxon>
        <taxon>Neoptera</taxon>
        <taxon>Endopterygota</taxon>
        <taxon>Coleoptera</taxon>
        <taxon>Polyphaga</taxon>
        <taxon>Cucujiformia</taxon>
        <taxon>Chrysomeloidea</taxon>
        <taxon>Chrysomelidae</taxon>
        <taxon>Bruchinae</taxon>
        <taxon>Bruchini</taxon>
        <taxon>Acanthoscelides</taxon>
    </lineage>
</organism>
<evidence type="ECO:0000313" key="2">
    <source>
        <dbReference type="Proteomes" id="UP001152888"/>
    </source>
</evidence>
<keyword evidence="2" id="KW-1185">Reference proteome</keyword>
<gene>
    <name evidence="1" type="ORF">ACAOBT_LOCUS18625</name>
</gene>
<name>A0A9P0L3H7_ACAOB</name>
<proteinExistence type="predicted"/>
<dbReference type="Proteomes" id="UP001152888">
    <property type="component" value="Unassembled WGS sequence"/>
</dbReference>